<feature type="transmembrane region" description="Helical" evidence="1">
    <location>
        <begin position="217"/>
        <end position="236"/>
    </location>
</feature>
<dbReference type="RefSeq" id="WP_284331564.1">
    <property type="nucleotide sequence ID" value="NZ_BSOA01000014.1"/>
</dbReference>
<keyword evidence="1" id="KW-0812">Transmembrane</keyword>
<dbReference type="PANTHER" id="PTHR39430:SF1">
    <property type="entry name" value="PROTEASE"/>
    <property type="match status" value="1"/>
</dbReference>
<keyword evidence="3" id="KW-0378">Hydrolase</keyword>
<dbReference type="GO" id="GO:0008233">
    <property type="term" value="F:peptidase activity"/>
    <property type="evidence" value="ECO:0007669"/>
    <property type="project" value="UniProtKB-KW"/>
</dbReference>
<dbReference type="Pfam" id="PF02517">
    <property type="entry name" value="Rce1-like"/>
    <property type="match status" value="1"/>
</dbReference>
<evidence type="ECO:0000259" key="2">
    <source>
        <dbReference type="Pfam" id="PF02517"/>
    </source>
</evidence>
<organism evidence="3 4">
    <name type="scientific">Dyella flagellata</name>
    <dbReference type="NCBI Taxonomy" id="1867833"/>
    <lineage>
        <taxon>Bacteria</taxon>
        <taxon>Pseudomonadati</taxon>
        <taxon>Pseudomonadota</taxon>
        <taxon>Gammaproteobacteria</taxon>
        <taxon>Lysobacterales</taxon>
        <taxon>Rhodanobacteraceae</taxon>
        <taxon>Dyella</taxon>
    </lineage>
</organism>
<accession>A0ABQ5XBW9</accession>
<sequence length="310" mass="32894">MSEDIAFRTPPSAPAWQRWLVYSPVARIVIFAAITFGVGYAMHDILAAIGWMGKSVAPLQRALGLMTMELVATVIAYLVLVCLVEHRSPRELSLRALPTYGLAGLLAGFLIFSTVVGILWLCGSYHVLGINAQVDWLPEVLLAGVGAGIGEEIVTRGVLFRIAEEGLGTWWALAISAVFFGGAHIFNPGATLWSSLAIAIEAGILLALVFHVTRTLWACVGLHAAWNITQGTIYGIPVSGTGGKGWLLSSRTGPDWLSGGAFGAEASVVALLVCTSVSVVLLLTALRRKSIVRSRRSRAVTPSCEATPTS</sequence>
<evidence type="ECO:0000256" key="1">
    <source>
        <dbReference type="SAM" id="Phobius"/>
    </source>
</evidence>
<keyword evidence="1" id="KW-0472">Membrane</keyword>
<feature type="transmembrane region" description="Helical" evidence="1">
    <location>
        <begin position="192"/>
        <end position="210"/>
    </location>
</feature>
<keyword evidence="1" id="KW-1133">Transmembrane helix</keyword>
<feature type="transmembrane region" description="Helical" evidence="1">
    <location>
        <begin position="96"/>
        <end position="120"/>
    </location>
</feature>
<protein>
    <submittedName>
        <fullName evidence="3">CAAX amino protease</fullName>
    </submittedName>
</protein>
<feature type="transmembrane region" description="Helical" evidence="1">
    <location>
        <begin position="167"/>
        <end position="186"/>
    </location>
</feature>
<feature type="transmembrane region" description="Helical" evidence="1">
    <location>
        <begin position="256"/>
        <end position="286"/>
    </location>
</feature>
<keyword evidence="3" id="KW-0645">Protease</keyword>
<dbReference type="GO" id="GO:0006508">
    <property type="term" value="P:proteolysis"/>
    <property type="evidence" value="ECO:0007669"/>
    <property type="project" value="UniProtKB-KW"/>
</dbReference>
<feature type="transmembrane region" description="Helical" evidence="1">
    <location>
        <begin position="20"/>
        <end position="42"/>
    </location>
</feature>
<dbReference type="InterPro" id="IPR003675">
    <property type="entry name" value="Rce1/LyrA-like_dom"/>
</dbReference>
<evidence type="ECO:0000313" key="3">
    <source>
        <dbReference type="EMBL" id="GLQ88123.1"/>
    </source>
</evidence>
<name>A0ABQ5XBW9_9GAMM</name>
<feature type="domain" description="CAAX prenyl protease 2/Lysostaphin resistance protein A-like" evidence="2">
    <location>
        <begin position="136"/>
        <end position="228"/>
    </location>
</feature>
<dbReference type="EMBL" id="BSOA01000014">
    <property type="protein sequence ID" value="GLQ88123.1"/>
    <property type="molecule type" value="Genomic_DNA"/>
</dbReference>
<reference evidence="4" key="1">
    <citation type="journal article" date="2019" name="Int. J. Syst. Evol. Microbiol.">
        <title>The Global Catalogue of Microorganisms (GCM) 10K type strain sequencing project: providing services to taxonomists for standard genome sequencing and annotation.</title>
        <authorList>
            <consortium name="The Broad Institute Genomics Platform"/>
            <consortium name="The Broad Institute Genome Sequencing Center for Infectious Disease"/>
            <person name="Wu L."/>
            <person name="Ma J."/>
        </authorList>
    </citation>
    <scope>NUCLEOTIDE SEQUENCE [LARGE SCALE GENOMIC DNA]</scope>
    <source>
        <strain evidence="4">NBRC 111981</strain>
    </source>
</reference>
<dbReference type="Proteomes" id="UP001156627">
    <property type="component" value="Unassembled WGS sequence"/>
</dbReference>
<gene>
    <name evidence="3" type="ORF">GCM10007898_16920</name>
</gene>
<evidence type="ECO:0000313" key="4">
    <source>
        <dbReference type="Proteomes" id="UP001156627"/>
    </source>
</evidence>
<feature type="transmembrane region" description="Helical" evidence="1">
    <location>
        <begin position="62"/>
        <end position="84"/>
    </location>
</feature>
<dbReference type="PANTHER" id="PTHR39430">
    <property type="entry name" value="MEMBRANE-ASSOCIATED PROTEASE-RELATED"/>
    <property type="match status" value="1"/>
</dbReference>
<feature type="transmembrane region" description="Helical" evidence="1">
    <location>
        <begin position="140"/>
        <end position="160"/>
    </location>
</feature>
<proteinExistence type="predicted"/>
<comment type="caution">
    <text evidence="3">The sequence shown here is derived from an EMBL/GenBank/DDBJ whole genome shotgun (WGS) entry which is preliminary data.</text>
</comment>
<keyword evidence="4" id="KW-1185">Reference proteome</keyword>